<proteinExistence type="predicted"/>
<accession>A0A941GGN2</accession>
<protein>
    <submittedName>
        <fullName evidence="2">Anti-repressor SinI family protein</fullName>
    </submittedName>
</protein>
<dbReference type="InterPro" id="IPR036281">
    <property type="entry name" value="SinR/SinI_dimer_dom_sf"/>
</dbReference>
<evidence type="ECO:0000313" key="2">
    <source>
        <dbReference type="EMBL" id="MBR8672611.1"/>
    </source>
</evidence>
<dbReference type="InterPro" id="IPR010981">
    <property type="entry name" value="SinR/SinI_dimer_dom"/>
</dbReference>
<dbReference type="PROSITE" id="PS51500">
    <property type="entry name" value="SIN"/>
    <property type="match status" value="1"/>
</dbReference>
<comment type="caution">
    <text evidence="2">The sequence shown here is derived from an EMBL/GenBank/DDBJ whole genome shotgun (WGS) entry which is preliminary data.</text>
</comment>
<organism evidence="2">
    <name type="scientific">Niallia circulans</name>
    <name type="common">Bacillus circulans</name>
    <dbReference type="NCBI Taxonomy" id="1397"/>
    <lineage>
        <taxon>Bacteria</taxon>
        <taxon>Bacillati</taxon>
        <taxon>Bacillota</taxon>
        <taxon>Bacilli</taxon>
        <taxon>Bacillales</taxon>
        <taxon>Bacillaceae</taxon>
        <taxon>Niallia</taxon>
    </lineage>
</organism>
<dbReference type="GO" id="GO:0046983">
    <property type="term" value="F:protein dimerization activity"/>
    <property type="evidence" value="ECO:0007669"/>
    <property type="project" value="InterPro"/>
</dbReference>
<dbReference type="SUPFAM" id="SSF47406">
    <property type="entry name" value="SinR repressor dimerisation domain-like"/>
    <property type="match status" value="1"/>
</dbReference>
<dbReference type="RefSeq" id="WP_212121759.1">
    <property type="nucleotide sequence ID" value="NZ_JAGTPX020000008.1"/>
</dbReference>
<evidence type="ECO:0000259" key="1">
    <source>
        <dbReference type="PROSITE" id="PS51500"/>
    </source>
</evidence>
<feature type="domain" description="Sin" evidence="1">
    <location>
        <begin position="6"/>
        <end position="44"/>
    </location>
</feature>
<reference evidence="2" key="1">
    <citation type="submission" date="2021-04" db="EMBL/GenBank/DDBJ databases">
        <title>Genomic analysis of electroactive and textile dye degrading Bacillus circulans strain: DC10 isolated from constructed wetland-microbial fuel cells treating textile dye wastewaters.</title>
        <authorList>
            <person name="Patel D.U."/>
            <person name="Desai C.R."/>
        </authorList>
    </citation>
    <scope>NUCLEOTIDE SEQUENCE</scope>
    <source>
        <strain evidence="2">DC10</strain>
    </source>
</reference>
<dbReference type="EMBL" id="JAGTPX010000050">
    <property type="protein sequence ID" value="MBR8672611.1"/>
    <property type="molecule type" value="Genomic_DNA"/>
</dbReference>
<dbReference type="AlphaFoldDB" id="A0A941GGN2"/>
<gene>
    <name evidence="2" type="ORF">KD144_24050</name>
</gene>
<dbReference type="Pfam" id="PF08671">
    <property type="entry name" value="SinI"/>
    <property type="match status" value="1"/>
</dbReference>
<sequence length="48" mass="5613">MINLFPTEVSKESNLDNEWISLIMEAKEQGFTQEEVRAVLTILEKSDW</sequence>
<dbReference type="GO" id="GO:0006355">
    <property type="term" value="P:regulation of DNA-templated transcription"/>
    <property type="evidence" value="ECO:0007669"/>
    <property type="project" value="InterPro"/>
</dbReference>
<name>A0A941GGN2_NIACI</name>